<comment type="similarity">
    <text evidence="4">Belongs to the zinc-containing alcohol dehydrogenase family.</text>
</comment>
<organism evidence="7 8">
    <name type="scientific">Dehalobacter restrictus</name>
    <dbReference type="NCBI Taxonomy" id="55583"/>
    <lineage>
        <taxon>Bacteria</taxon>
        <taxon>Bacillati</taxon>
        <taxon>Bacillota</taxon>
        <taxon>Clostridia</taxon>
        <taxon>Eubacteriales</taxon>
        <taxon>Desulfitobacteriaceae</taxon>
        <taxon>Dehalobacter</taxon>
    </lineage>
</organism>
<dbReference type="GO" id="GO:0008270">
    <property type="term" value="F:zinc ion binding"/>
    <property type="evidence" value="ECO:0007669"/>
    <property type="project" value="InterPro"/>
</dbReference>
<dbReference type="InterPro" id="IPR002328">
    <property type="entry name" value="ADH_Zn_CS"/>
</dbReference>
<keyword evidence="3" id="KW-0560">Oxidoreductase</keyword>
<reference evidence="7 8" key="1">
    <citation type="submission" date="2019-12" db="EMBL/GenBank/DDBJ databases">
        <title>Sequence classification of anaerobic respiratory reductive dehalogenases: First we see many, then we see few.</title>
        <authorList>
            <person name="Molenda O."/>
            <person name="Puentes Jacome L.A."/>
            <person name="Cao X."/>
            <person name="Nesbo C.L."/>
            <person name="Tang S."/>
            <person name="Morson N."/>
            <person name="Patron J."/>
            <person name="Lomheim L."/>
            <person name="Wishart D.S."/>
            <person name="Edwards E.A."/>
        </authorList>
    </citation>
    <scope>NUCLEOTIDE SEQUENCE [LARGE SCALE GENOMIC DNA]</scope>
    <source>
        <strain evidence="7 8">12DCA</strain>
    </source>
</reference>
<gene>
    <name evidence="7" type="ORF">GQ588_10210</name>
</gene>
<proteinExistence type="inferred from homology"/>
<evidence type="ECO:0000256" key="4">
    <source>
        <dbReference type="RuleBase" id="RU361277"/>
    </source>
</evidence>
<evidence type="ECO:0000259" key="6">
    <source>
        <dbReference type="Pfam" id="PF08240"/>
    </source>
</evidence>
<name>A0A857DKK9_9FIRM</name>
<dbReference type="Pfam" id="PF00107">
    <property type="entry name" value="ADH_zinc_N"/>
    <property type="match status" value="1"/>
</dbReference>
<dbReference type="InterPro" id="IPR050129">
    <property type="entry name" value="Zn_alcohol_dh"/>
</dbReference>
<dbReference type="InterPro" id="IPR013154">
    <property type="entry name" value="ADH-like_N"/>
</dbReference>
<dbReference type="PANTHER" id="PTHR43401:SF2">
    <property type="entry name" value="L-THREONINE 3-DEHYDROGENASE"/>
    <property type="match status" value="1"/>
</dbReference>
<evidence type="ECO:0000256" key="1">
    <source>
        <dbReference type="ARBA" id="ARBA00022723"/>
    </source>
</evidence>
<dbReference type="CDD" id="cd08235">
    <property type="entry name" value="iditol_2_DH_like"/>
    <property type="match status" value="1"/>
</dbReference>
<dbReference type="GO" id="GO:0016491">
    <property type="term" value="F:oxidoreductase activity"/>
    <property type="evidence" value="ECO:0007669"/>
    <property type="project" value="UniProtKB-KW"/>
</dbReference>
<accession>A0A857DKK9</accession>
<dbReference type="AlphaFoldDB" id="A0A857DKK9"/>
<evidence type="ECO:0000313" key="8">
    <source>
        <dbReference type="Proteomes" id="UP000430508"/>
    </source>
</evidence>
<dbReference type="Gene3D" id="3.90.180.10">
    <property type="entry name" value="Medium-chain alcohol dehydrogenases, catalytic domain"/>
    <property type="match status" value="1"/>
</dbReference>
<evidence type="ECO:0000256" key="2">
    <source>
        <dbReference type="ARBA" id="ARBA00022833"/>
    </source>
</evidence>
<dbReference type="RefSeq" id="WP_158208347.1">
    <property type="nucleotide sequence ID" value="NZ_CP046996.1"/>
</dbReference>
<dbReference type="InterPro" id="IPR011032">
    <property type="entry name" value="GroES-like_sf"/>
</dbReference>
<dbReference type="SUPFAM" id="SSF51735">
    <property type="entry name" value="NAD(P)-binding Rossmann-fold domains"/>
    <property type="match status" value="1"/>
</dbReference>
<feature type="domain" description="Alcohol dehydrogenase-like C-terminal" evidence="5">
    <location>
        <begin position="177"/>
        <end position="307"/>
    </location>
</feature>
<dbReference type="InterPro" id="IPR036291">
    <property type="entry name" value="NAD(P)-bd_dom_sf"/>
</dbReference>
<dbReference type="InterPro" id="IPR013149">
    <property type="entry name" value="ADH-like_C"/>
</dbReference>
<keyword evidence="1 4" id="KW-0479">Metal-binding</keyword>
<sequence length="347" mass="37757">MMKAARLEEIQKIRITNVAEPECRKGDVLVKVMACGICRTDLKAYQIGQRDLHLPRVLGHEITGVVAETGREVTCVKPGDRLQVAPGLPCGTCRFCQNGMHHLCNDIKIMGFHYDGGFAEYVLVPENGVKNGVLNKIPETLTFYEAALTEPLACCVNMQESAGIGLGDQVVIFGAGPLGVLNAKLARKRGAGRIILVEKREERIEAAKNDFDEWINPTGENAVSKILMLTEGKGADAAIPCCPDPQTMADSLAILGKRGRFCFFSGMVLSESVLAIDLNLIHYKELSVYGAYGCSSLHNREALDLLAAGMIKVNDMTTRALPLSDIVQGIEKVARREDTNTIIDLTL</sequence>
<dbReference type="PANTHER" id="PTHR43401">
    <property type="entry name" value="L-THREONINE 3-DEHYDROGENASE"/>
    <property type="match status" value="1"/>
</dbReference>
<evidence type="ECO:0000256" key="3">
    <source>
        <dbReference type="ARBA" id="ARBA00023002"/>
    </source>
</evidence>
<dbReference type="PROSITE" id="PS00059">
    <property type="entry name" value="ADH_ZINC"/>
    <property type="match status" value="1"/>
</dbReference>
<dbReference type="EMBL" id="CP046996">
    <property type="protein sequence ID" value="QHA00979.1"/>
    <property type="molecule type" value="Genomic_DNA"/>
</dbReference>
<comment type="cofactor">
    <cofactor evidence="4">
        <name>Zn(2+)</name>
        <dbReference type="ChEBI" id="CHEBI:29105"/>
    </cofactor>
</comment>
<dbReference type="Gene3D" id="3.40.50.720">
    <property type="entry name" value="NAD(P)-binding Rossmann-like Domain"/>
    <property type="match status" value="1"/>
</dbReference>
<dbReference type="Proteomes" id="UP000430508">
    <property type="component" value="Chromosome"/>
</dbReference>
<dbReference type="SUPFAM" id="SSF50129">
    <property type="entry name" value="GroES-like"/>
    <property type="match status" value="1"/>
</dbReference>
<dbReference type="Pfam" id="PF08240">
    <property type="entry name" value="ADH_N"/>
    <property type="match status" value="1"/>
</dbReference>
<feature type="domain" description="Alcohol dehydrogenase-like N-terminal" evidence="6">
    <location>
        <begin position="25"/>
        <end position="129"/>
    </location>
</feature>
<keyword evidence="2 4" id="KW-0862">Zinc</keyword>
<protein>
    <submittedName>
        <fullName evidence="7">Alcohol dehydrogenase catalytic domain-containing protein</fullName>
    </submittedName>
</protein>
<evidence type="ECO:0000259" key="5">
    <source>
        <dbReference type="Pfam" id="PF00107"/>
    </source>
</evidence>
<evidence type="ECO:0000313" key="7">
    <source>
        <dbReference type="EMBL" id="QHA00979.1"/>
    </source>
</evidence>